<dbReference type="EMBL" id="JMQM01000003">
    <property type="protein sequence ID" value="KFB08212.1"/>
    <property type="molecule type" value="Genomic_DNA"/>
</dbReference>
<sequence>MEDEGRLGGIDHDMLARIMRAEDALARLDERIAACPFADGFRARQHFHEAAASLWLEGELVHEEELVLHDARMDIRPPSHELTRAHEVLRTRRRIASAPAGWAASREGVNHLARREEASGVTMEAATAISGQDALARELADMDALLERTEQVLQGEVPPGGRLRKSSPDPALHDPQWGEGERIARWLEVVEQAAHEAGALVLAAALVWDIWEVETPLQNQHWLGLQLAASYLRRANKARAHLPALALGLKTISRERRRSSDRDVRLSALIEGVELYAERGMKELQRLTLAHARIMRKLEGRRTSSSLPALVDLVMARPVVSAALIAGELKITQRAALNLVGELELREVTGRGRFRAWGVL</sequence>
<evidence type="ECO:0000313" key="4">
    <source>
        <dbReference type="EMBL" id="KFB08212.1"/>
    </source>
</evidence>
<evidence type="ECO:0000259" key="3">
    <source>
        <dbReference type="Pfam" id="PF11972"/>
    </source>
</evidence>
<dbReference type="AlphaFoldDB" id="A0A084U5H6"/>
<evidence type="ECO:0000313" key="5">
    <source>
        <dbReference type="Proteomes" id="UP000053675"/>
    </source>
</evidence>
<dbReference type="STRING" id="472175.EL18_03422"/>
<feature type="domain" description="HTH DNA binding" evidence="3">
    <location>
        <begin position="307"/>
        <end position="360"/>
    </location>
</feature>
<keyword evidence="5" id="KW-1185">Reference proteome</keyword>
<dbReference type="NCBIfam" id="NF040876">
    <property type="entry name" value="RHE_PE00001_fam"/>
    <property type="match status" value="1"/>
</dbReference>
<gene>
    <name evidence="4" type="ORF">EL18_03422</name>
</gene>
<evidence type="ECO:0000259" key="2">
    <source>
        <dbReference type="Pfam" id="PF07756"/>
    </source>
</evidence>
<organism evidence="4 5">
    <name type="scientific">Nitratireductor basaltis</name>
    <dbReference type="NCBI Taxonomy" id="472175"/>
    <lineage>
        <taxon>Bacteria</taxon>
        <taxon>Pseudomonadati</taxon>
        <taxon>Pseudomonadota</taxon>
        <taxon>Alphaproteobacteria</taxon>
        <taxon>Hyphomicrobiales</taxon>
        <taxon>Phyllobacteriaceae</taxon>
        <taxon>Nitratireductor</taxon>
    </lineage>
</organism>
<dbReference type="Pfam" id="PF07756">
    <property type="entry name" value="DUF1612"/>
    <property type="match status" value="1"/>
</dbReference>
<dbReference type="OrthoDB" id="7989940at2"/>
<name>A0A084U5H6_9HYPH</name>
<proteinExistence type="predicted"/>
<dbReference type="PATRIC" id="fig|472175.3.peg.3420"/>
<dbReference type="InterPro" id="IPR021068">
    <property type="entry name" value="HTH_DNA-bd"/>
</dbReference>
<accession>A0A084U5H6</accession>
<comment type="caution">
    <text evidence="4">The sequence shown here is derived from an EMBL/GenBank/DDBJ whole genome shotgun (WGS) entry which is preliminary data.</text>
</comment>
<protein>
    <submittedName>
        <fullName evidence="4">Uncharacterized protein</fullName>
    </submittedName>
</protein>
<reference evidence="4 5" key="1">
    <citation type="submission" date="2014-05" db="EMBL/GenBank/DDBJ databases">
        <title>Draft Genome Sequence of Nitratireductor basaltis Strain UMTGB225, A Marine Bacterium Isolated from Green Barrel Tunicate.</title>
        <authorList>
            <person name="Gan H.Y."/>
        </authorList>
    </citation>
    <scope>NUCLEOTIDE SEQUENCE [LARGE SCALE GENOMIC DNA]</scope>
    <source>
        <strain evidence="4 5">UMTGB225</strain>
    </source>
</reference>
<dbReference type="InterPro" id="IPR011670">
    <property type="entry name" value="DUF1612"/>
</dbReference>
<dbReference type="Pfam" id="PF11972">
    <property type="entry name" value="HTH_13"/>
    <property type="match status" value="1"/>
</dbReference>
<feature type="domain" description="DUF1612" evidence="2">
    <location>
        <begin position="172"/>
        <end position="298"/>
    </location>
</feature>
<dbReference type="Proteomes" id="UP000053675">
    <property type="component" value="Unassembled WGS sequence"/>
</dbReference>
<feature type="region of interest" description="Disordered" evidence="1">
    <location>
        <begin position="155"/>
        <end position="176"/>
    </location>
</feature>
<dbReference type="eggNOG" id="ENOG502Z8JD">
    <property type="taxonomic scope" value="Bacteria"/>
</dbReference>
<dbReference type="InterPro" id="IPR048017">
    <property type="entry name" value="Y4cF-like"/>
</dbReference>
<evidence type="ECO:0000256" key="1">
    <source>
        <dbReference type="SAM" id="MobiDB-lite"/>
    </source>
</evidence>